<feature type="transmembrane region" description="Helical" evidence="12">
    <location>
        <begin position="6"/>
        <end position="25"/>
    </location>
</feature>
<dbReference type="SMART" id="SM00387">
    <property type="entry name" value="HATPase_c"/>
    <property type="match status" value="1"/>
</dbReference>
<dbReference type="InterPro" id="IPR000014">
    <property type="entry name" value="PAS"/>
</dbReference>
<feature type="transmembrane region" description="Helical" evidence="12">
    <location>
        <begin position="68"/>
        <end position="88"/>
    </location>
</feature>
<dbReference type="PROSITE" id="PS50109">
    <property type="entry name" value="HIS_KIN"/>
    <property type="match status" value="1"/>
</dbReference>
<dbReference type="InterPro" id="IPR005467">
    <property type="entry name" value="His_kinase_dom"/>
</dbReference>
<evidence type="ECO:0000256" key="7">
    <source>
        <dbReference type="ARBA" id="ARBA00022777"/>
    </source>
</evidence>
<evidence type="ECO:0000256" key="4">
    <source>
        <dbReference type="ARBA" id="ARBA00022679"/>
    </source>
</evidence>
<dbReference type="CDD" id="cd00075">
    <property type="entry name" value="HATPase"/>
    <property type="match status" value="1"/>
</dbReference>
<evidence type="ECO:0000256" key="2">
    <source>
        <dbReference type="ARBA" id="ARBA00004141"/>
    </source>
</evidence>
<keyword evidence="16" id="KW-1185">Reference proteome</keyword>
<dbReference type="PROSITE" id="PS50113">
    <property type="entry name" value="PAC"/>
    <property type="match status" value="1"/>
</dbReference>
<evidence type="ECO:0000313" key="15">
    <source>
        <dbReference type="EMBL" id="QLH76276.1"/>
    </source>
</evidence>
<name>A0A7D5TB98_9EURY</name>
<keyword evidence="9 12" id="KW-1133">Transmembrane helix</keyword>
<feature type="transmembrane region" description="Helical" evidence="12">
    <location>
        <begin position="37"/>
        <end position="56"/>
    </location>
</feature>
<dbReference type="GeneID" id="56076736"/>
<dbReference type="Proteomes" id="UP000509667">
    <property type="component" value="Chromosome"/>
</dbReference>
<dbReference type="GO" id="GO:0030295">
    <property type="term" value="F:protein kinase activator activity"/>
    <property type="evidence" value="ECO:0007669"/>
    <property type="project" value="TreeGrafter"/>
</dbReference>
<protein>
    <recommendedName>
        <fullName evidence="3">histidine kinase</fullName>
        <ecNumber evidence="3">2.7.13.3</ecNumber>
    </recommendedName>
</protein>
<dbReference type="PANTHER" id="PTHR42878">
    <property type="entry name" value="TWO-COMPONENT HISTIDINE KINASE"/>
    <property type="match status" value="1"/>
</dbReference>
<feature type="transmembrane region" description="Helical" evidence="12">
    <location>
        <begin position="178"/>
        <end position="198"/>
    </location>
</feature>
<dbReference type="Gene3D" id="3.30.450.20">
    <property type="entry name" value="PAS domain"/>
    <property type="match status" value="1"/>
</dbReference>
<evidence type="ECO:0000256" key="5">
    <source>
        <dbReference type="ARBA" id="ARBA00022692"/>
    </source>
</evidence>
<keyword evidence="6" id="KW-0547">Nucleotide-binding</keyword>
<evidence type="ECO:0000256" key="10">
    <source>
        <dbReference type="ARBA" id="ARBA00023012"/>
    </source>
</evidence>
<comment type="catalytic activity">
    <reaction evidence="1">
        <text>ATP + protein L-histidine = ADP + protein N-phospho-L-histidine.</text>
        <dbReference type="EC" id="2.7.13.3"/>
    </reaction>
</comment>
<dbReference type="KEGG" id="hrr:HZS55_02695"/>
<dbReference type="EMBL" id="CP058910">
    <property type="protein sequence ID" value="QLH76276.1"/>
    <property type="molecule type" value="Genomic_DNA"/>
</dbReference>
<evidence type="ECO:0000313" key="16">
    <source>
        <dbReference type="Proteomes" id="UP000509667"/>
    </source>
</evidence>
<feature type="domain" description="PAC" evidence="14">
    <location>
        <begin position="295"/>
        <end position="347"/>
    </location>
</feature>
<evidence type="ECO:0000256" key="11">
    <source>
        <dbReference type="ARBA" id="ARBA00023136"/>
    </source>
</evidence>
<dbReference type="AlphaFoldDB" id="A0A7D5TB98"/>
<dbReference type="SUPFAM" id="SSF55785">
    <property type="entry name" value="PYP-like sensor domain (PAS domain)"/>
    <property type="match status" value="1"/>
</dbReference>
<evidence type="ECO:0000256" key="1">
    <source>
        <dbReference type="ARBA" id="ARBA00000085"/>
    </source>
</evidence>
<evidence type="ECO:0000256" key="6">
    <source>
        <dbReference type="ARBA" id="ARBA00022741"/>
    </source>
</evidence>
<comment type="subcellular location">
    <subcellularLocation>
        <location evidence="2">Membrane</location>
        <topology evidence="2">Multi-pass membrane protein</topology>
    </subcellularLocation>
</comment>
<feature type="transmembrane region" description="Helical" evidence="12">
    <location>
        <begin position="100"/>
        <end position="123"/>
    </location>
</feature>
<dbReference type="InterPro" id="IPR000700">
    <property type="entry name" value="PAS-assoc_C"/>
</dbReference>
<evidence type="ECO:0000256" key="9">
    <source>
        <dbReference type="ARBA" id="ARBA00022989"/>
    </source>
</evidence>
<dbReference type="GO" id="GO:0004673">
    <property type="term" value="F:protein histidine kinase activity"/>
    <property type="evidence" value="ECO:0007669"/>
    <property type="project" value="UniProtKB-EC"/>
</dbReference>
<dbReference type="Pfam" id="PF16927">
    <property type="entry name" value="HisKA_7TM"/>
    <property type="match status" value="1"/>
</dbReference>
<dbReference type="GO" id="GO:0007234">
    <property type="term" value="P:osmosensory signaling via phosphorelay pathway"/>
    <property type="evidence" value="ECO:0007669"/>
    <property type="project" value="TreeGrafter"/>
</dbReference>
<evidence type="ECO:0000256" key="12">
    <source>
        <dbReference type="SAM" id="Phobius"/>
    </source>
</evidence>
<dbReference type="Pfam" id="PF02518">
    <property type="entry name" value="HATPase_c"/>
    <property type="match status" value="1"/>
</dbReference>
<reference evidence="15 16" key="1">
    <citation type="submission" date="2020-07" db="EMBL/GenBank/DDBJ databases">
        <title>Halosimplex pelagicum sp. nov. and Halosimplex rubrum sp. nov., isolated from salted brown alga Laminaria, and emended description of the genus Halosimplex.</title>
        <authorList>
            <person name="Cui H."/>
        </authorList>
    </citation>
    <scope>NUCLEOTIDE SEQUENCE [LARGE SCALE GENOMIC DNA]</scope>
    <source>
        <strain evidence="15 16">R27</strain>
    </source>
</reference>
<dbReference type="RefSeq" id="WP_179910218.1">
    <property type="nucleotide sequence ID" value="NZ_CP058910.1"/>
</dbReference>
<dbReference type="InterPro" id="IPR013656">
    <property type="entry name" value="PAS_4"/>
</dbReference>
<dbReference type="GO" id="GO:0005524">
    <property type="term" value="F:ATP binding"/>
    <property type="evidence" value="ECO:0007669"/>
    <property type="project" value="UniProtKB-KW"/>
</dbReference>
<gene>
    <name evidence="15" type="ORF">HZS55_02695</name>
</gene>
<keyword evidence="7" id="KW-0418">Kinase</keyword>
<dbReference type="SUPFAM" id="SSF55874">
    <property type="entry name" value="ATPase domain of HSP90 chaperone/DNA topoisomerase II/histidine kinase"/>
    <property type="match status" value="1"/>
</dbReference>
<dbReference type="InterPro" id="IPR035965">
    <property type="entry name" value="PAS-like_dom_sf"/>
</dbReference>
<dbReference type="GO" id="GO:0000156">
    <property type="term" value="F:phosphorelay response regulator activity"/>
    <property type="evidence" value="ECO:0007669"/>
    <property type="project" value="TreeGrafter"/>
</dbReference>
<keyword evidence="8" id="KW-0067">ATP-binding</keyword>
<evidence type="ECO:0000256" key="3">
    <source>
        <dbReference type="ARBA" id="ARBA00012438"/>
    </source>
</evidence>
<keyword evidence="10" id="KW-0902">Two-component regulatory system</keyword>
<dbReference type="InterPro" id="IPR031621">
    <property type="entry name" value="HisKA_7TM"/>
</dbReference>
<sequence>MVLSPWPVVASFAAAGGTVLLIRHLWRYRGKPGADWFLASLGAQATWSLAYGVALVTFAEPMRWALEVLSWATMAGTGVYFLAFALAYTGRGGVVDRAWWGFAAFPILVGLIGATNPVHGLAWGDFEVVRVLGVAGAAYDMQLWALLAATAGVLLITVGSLLLFDTVVSYGPLYRREAVAVGLSTFPPVAAVLAWLYGVGPVPAVSFVTVAFLPHVALDAYAFVGSDMFEFHPATRRVGERAAIDDLGAPVVIVDEQRRVVTLNGAAERAFGVGKSAALTRPLAALLGEDGTDPTETDAVTVQSGGRRQIFTVTTTPLSDAGGTHVGYTVVFQDVTAERRREQRLGVLNRVLRHNLRNDMTVVQGFTEAAAKEVDDPAVRDMLDRAESKAAELVALGEKARTVERVLDSDPRSERVDLAALLETVRAEHASDGDGTGTVTVEADAVAVTADPAVLQVVVGTLLENALEHAGEAPTVTLSAERRGGAVAVTVADDGPGVPDHELDVLSAGAESALEHGSGLGLWLANWGATALGGDLSFDTREGTRATLTVPDGEKRGPAGGS</sequence>
<organism evidence="15 16">
    <name type="scientific">Halosimplex rubrum</name>
    <dbReference type="NCBI Taxonomy" id="869889"/>
    <lineage>
        <taxon>Archaea</taxon>
        <taxon>Methanobacteriati</taxon>
        <taxon>Methanobacteriota</taxon>
        <taxon>Stenosarchaea group</taxon>
        <taxon>Halobacteria</taxon>
        <taxon>Halobacteriales</taxon>
        <taxon>Haloarculaceae</taxon>
        <taxon>Halosimplex</taxon>
    </lineage>
</organism>
<dbReference type="EC" id="2.7.13.3" evidence="3"/>
<dbReference type="GO" id="GO:0016020">
    <property type="term" value="C:membrane"/>
    <property type="evidence" value="ECO:0007669"/>
    <property type="project" value="UniProtKB-SubCell"/>
</dbReference>
<evidence type="ECO:0000256" key="8">
    <source>
        <dbReference type="ARBA" id="ARBA00022840"/>
    </source>
</evidence>
<dbReference type="InterPro" id="IPR036890">
    <property type="entry name" value="HATPase_C_sf"/>
</dbReference>
<dbReference type="CDD" id="cd00130">
    <property type="entry name" value="PAS"/>
    <property type="match status" value="1"/>
</dbReference>
<dbReference type="Gene3D" id="3.30.565.10">
    <property type="entry name" value="Histidine kinase-like ATPase, C-terminal domain"/>
    <property type="match status" value="1"/>
</dbReference>
<dbReference type="OrthoDB" id="3369at2157"/>
<dbReference type="InterPro" id="IPR050351">
    <property type="entry name" value="BphY/WalK/GraS-like"/>
</dbReference>
<keyword evidence="4" id="KW-0808">Transferase</keyword>
<dbReference type="PANTHER" id="PTHR42878:SF7">
    <property type="entry name" value="SENSOR HISTIDINE KINASE GLRK"/>
    <property type="match status" value="1"/>
</dbReference>
<keyword evidence="11 12" id="KW-0472">Membrane</keyword>
<evidence type="ECO:0000259" key="14">
    <source>
        <dbReference type="PROSITE" id="PS50113"/>
    </source>
</evidence>
<dbReference type="InterPro" id="IPR003594">
    <property type="entry name" value="HATPase_dom"/>
</dbReference>
<proteinExistence type="predicted"/>
<dbReference type="Pfam" id="PF08448">
    <property type="entry name" value="PAS_4"/>
    <property type="match status" value="1"/>
</dbReference>
<feature type="domain" description="Histidine kinase" evidence="13">
    <location>
        <begin position="351"/>
        <end position="554"/>
    </location>
</feature>
<accession>A0A7D5TB98</accession>
<keyword evidence="5 12" id="KW-0812">Transmembrane</keyword>
<feature type="transmembrane region" description="Helical" evidence="12">
    <location>
        <begin position="143"/>
        <end position="166"/>
    </location>
</feature>
<evidence type="ECO:0000259" key="13">
    <source>
        <dbReference type="PROSITE" id="PS50109"/>
    </source>
</evidence>